<comment type="caution">
    <text evidence="2">The sequence shown here is derived from an EMBL/GenBank/DDBJ whole genome shotgun (WGS) entry which is preliminary data.</text>
</comment>
<feature type="transmembrane region" description="Helical" evidence="1">
    <location>
        <begin position="401"/>
        <end position="422"/>
    </location>
</feature>
<sequence length="451" mass="48108">MLLFSLAVFASLALIVRSCAGHWFQPGAMFAGYWMIASALSAAFYGRETTYRALIYIAVGVAAFGLGSLVLTYTRPPFPGPVVRTSNSAPSARQGGLLWTIAAGTVSGLAAGFLSVRTNGISIDNLLSIEELLDASHQVAVGRYDNLLAASASGSQRWVSALLSITYCAALCAPFLALARVRFQRAWMLAPLASLVIYGFTTTARAGMVSGVFLWFSGYVAMRIMRDGRPPRITARAVAGTAGAMLAVTALFTFMAFLRIGTFDASTASMVRSRVAVYALGYQPAFSQWLEQREWADEKQLGLGTASVAGVSLLTGQSRRDFRTYDEFVVVDERGSKTNIYTMFRGVLIDFGRAGGVLVLFLFGAAAGAAYRAVMWHRSATAAAVLAGCYSIILWSSTISIIHYSNVLAAVVGAALVLNVALRPRPARHVRPTSRQFGAVAAGAGAMGHRR</sequence>
<feature type="transmembrane region" description="Helical" evidence="1">
    <location>
        <begin position="28"/>
        <end position="46"/>
    </location>
</feature>
<dbReference type="Proteomes" id="UP000280698">
    <property type="component" value="Unassembled WGS sequence"/>
</dbReference>
<name>A0ABX9WJE5_9ACTN</name>
<feature type="transmembrane region" description="Helical" evidence="1">
    <location>
        <begin position="237"/>
        <end position="260"/>
    </location>
</feature>
<dbReference type="EMBL" id="RJLN01000012">
    <property type="protein sequence ID" value="RNM00332.1"/>
    <property type="molecule type" value="Genomic_DNA"/>
</dbReference>
<keyword evidence="1" id="KW-1133">Transmembrane helix</keyword>
<feature type="transmembrane region" description="Helical" evidence="1">
    <location>
        <begin position="378"/>
        <end position="395"/>
    </location>
</feature>
<keyword evidence="1" id="KW-0472">Membrane</keyword>
<gene>
    <name evidence="2" type="ORF">EFE23_06725</name>
</gene>
<organism evidence="2 3">
    <name type="scientific">Micromonospora solifontis</name>
    <dbReference type="NCBI Taxonomy" id="2487138"/>
    <lineage>
        <taxon>Bacteria</taxon>
        <taxon>Bacillati</taxon>
        <taxon>Actinomycetota</taxon>
        <taxon>Actinomycetes</taxon>
        <taxon>Micromonosporales</taxon>
        <taxon>Micromonosporaceae</taxon>
        <taxon>Micromonospora</taxon>
    </lineage>
</organism>
<protein>
    <submittedName>
        <fullName evidence="2">Oligosaccharide repeat unit polymerase</fullName>
    </submittedName>
</protein>
<evidence type="ECO:0000256" key="1">
    <source>
        <dbReference type="SAM" id="Phobius"/>
    </source>
</evidence>
<feature type="transmembrane region" description="Helical" evidence="1">
    <location>
        <begin position="351"/>
        <end position="371"/>
    </location>
</feature>
<reference evidence="2 3" key="1">
    <citation type="submission" date="2018-11" db="EMBL/GenBank/DDBJ databases">
        <title>Micromonospora sp. PPF5-17, a new actinomycetes isolated from a hot spring soil.</title>
        <authorList>
            <person name="Thawai C."/>
        </authorList>
    </citation>
    <scope>NUCLEOTIDE SEQUENCE [LARGE SCALE GENOMIC DNA]</scope>
    <source>
        <strain evidence="2 3">PPF5-17</strain>
    </source>
</reference>
<feature type="transmembrane region" description="Helical" evidence="1">
    <location>
        <begin position="195"/>
        <end position="216"/>
    </location>
</feature>
<feature type="transmembrane region" description="Helical" evidence="1">
    <location>
        <begin position="96"/>
        <end position="116"/>
    </location>
</feature>
<keyword evidence="3" id="KW-1185">Reference proteome</keyword>
<dbReference type="RefSeq" id="WP_123240017.1">
    <property type="nucleotide sequence ID" value="NZ_JAAHBY010000012.1"/>
</dbReference>
<proteinExistence type="predicted"/>
<dbReference type="NCBIfam" id="TIGR04370">
    <property type="entry name" value="glyco_rpt_poly"/>
    <property type="match status" value="1"/>
</dbReference>
<evidence type="ECO:0000313" key="3">
    <source>
        <dbReference type="Proteomes" id="UP000280698"/>
    </source>
</evidence>
<feature type="transmembrane region" description="Helical" evidence="1">
    <location>
        <begin position="53"/>
        <end position="76"/>
    </location>
</feature>
<accession>A0ABX9WJE5</accession>
<feature type="transmembrane region" description="Helical" evidence="1">
    <location>
        <begin position="161"/>
        <end position="183"/>
    </location>
</feature>
<evidence type="ECO:0000313" key="2">
    <source>
        <dbReference type="EMBL" id="RNM00332.1"/>
    </source>
</evidence>
<keyword evidence="1" id="KW-0812">Transmembrane</keyword>